<evidence type="ECO:0000256" key="1">
    <source>
        <dbReference type="SAM" id="MobiDB-lite"/>
    </source>
</evidence>
<keyword evidence="2" id="KW-0472">Membrane</keyword>
<keyword evidence="4" id="KW-1185">Reference proteome</keyword>
<feature type="region of interest" description="Disordered" evidence="1">
    <location>
        <begin position="1"/>
        <end position="22"/>
    </location>
</feature>
<feature type="transmembrane region" description="Helical" evidence="2">
    <location>
        <begin position="92"/>
        <end position="112"/>
    </location>
</feature>
<feature type="transmembrane region" description="Helical" evidence="2">
    <location>
        <begin position="31"/>
        <end position="53"/>
    </location>
</feature>
<comment type="caution">
    <text evidence="3">The sequence shown here is derived from an EMBL/GenBank/DDBJ whole genome shotgun (WGS) entry which is preliminary data.</text>
</comment>
<reference evidence="3 4" key="1">
    <citation type="journal article" date="2018" name="Int. J. Syst. Evol. Microbiol.">
        <title>Glycomyces paridis sp. nov., isolated from the medicinal plant Paris polyphylla.</title>
        <authorList>
            <person name="Fang X.M."/>
            <person name="Bai J.L."/>
            <person name="Su J."/>
            <person name="Zhao L.L."/>
            <person name="Liu H.Y."/>
            <person name="Ma B.P."/>
            <person name="Zhang Y.Q."/>
            <person name="Yu L.Y."/>
        </authorList>
    </citation>
    <scope>NUCLEOTIDE SEQUENCE [LARGE SCALE GENOMIC DNA]</scope>
    <source>
        <strain evidence="3 4">CPCC 204357</strain>
    </source>
</reference>
<sequence length="213" mass="23169">MNYANPHQAYQPPAPYQPEPSALPKKPSGAAFAQVAAFVVALASPALILLLLWRLTELDTSRQQWEEFGFDMGETGRSPLEMIREEFPVESAVVFALPVVLLLFALITAIGLQRRSRGARIFGAIWSGVMFLPLAAWGAMSVILMVNVESKTDAFNLGPIDPVTLNAVLGSAAAVADLLLFILLCSGKVRRWSPKKTNAVPAQGQYRPFTYAP</sequence>
<feature type="transmembrane region" description="Helical" evidence="2">
    <location>
        <begin position="124"/>
        <end position="146"/>
    </location>
</feature>
<feature type="transmembrane region" description="Helical" evidence="2">
    <location>
        <begin position="166"/>
        <end position="186"/>
    </location>
</feature>
<proteinExistence type="predicted"/>
<dbReference type="AlphaFoldDB" id="A0A4V4HQ02"/>
<dbReference type="RefSeq" id="WP_136527674.1">
    <property type="nucleotide sequence ID" value="NZ_STGX01000001.1"/>
</dbReference>
<dbReference type="OrthoDB" id="9932499at2"/>
<dbReference type="Proteomes" id="UP000305792">
    <property type="component" value="Unassembled WGS sequence"/>
</dbReference>
<keyword evidence="2" id="KW-0812">Transmembrane</keyword>
<dbReference type="EMBL" id="STGX01000001">
    <property type="protein sequence ID" value="THV31896.1"/>
    <property type="molecule type" value="Genomic_DNA"/>
</dbReference>
<feature type="compositionally biased region" description="Low complexity" evidence="1">
    <location>
        <begin position="1"/>
        <end position="11"/>
    </location>
</feature>
<evidence type="ECO:0000313" key="4">
    <source>
        <dbReference type="Proteomes" id="UP000305792"/>
    </source>
</evidence>
<name>A0A4V4HQ02_9ACTN</name>
<organism evidence="3 4">
    <name type="scientific">Glycomyces paridis</name>
    <dbReference type="NCBI Taxonomy" id="2126555"/>
    <lineage>
        <taxon>Bacteria</taxon>
        <taxon>Bacillati</taxon>
        <taxon>Actinomycetota</taxon>
        <taxon>Actinomycetes</taxon>
        <taxon>Glycomycetales</taxon>
        <taxon>Glycomycetaceae</taxon>
        <taxon>Glycomyces</taxon>
    </lineage>
</organism>
<protein>
    <submittedName>
        <fullName evidence="3">Uncharacterized protein</fullName>
    </submittedName>
</protein>
<accession>A0A4V4HQ02</accession>
<evidence type="ECO:0000313" key="3">
    <source>
        <dbReference type="EMBL" id="THV31896.1"/>
    </source>
</evidence>
<evidence type="ECO:0000256" key="2">
    <source>
        <dbReference type="SAM" id="Phobius"/>
    </source>
</evidence>
<gene>
    <name evidence="3" type="ORF">E9998_00035</name>
</gene>
<keyword evidence="2" id="KW-1133">Transmembrane helix</keyword>